<evidence type="ECO:0000256" key="1">
    <source>
        <dbReference type="SAM" id="MobiDB-lite"/>
    </source>
</evidence>
<keyword evidence="3" id="KW-1185">Reference proteome</keyword>
<evidence type="ECO:0000313" key="2">
    <source>
        <dbReference type="EMBL" id="KAK9834668.1"/>
    </source>
</evidence>
<evidence type="ECO:0000313" key="3">
    <source>
        <dbReference type="Proteomes" id="UP001438707"/>
    </source>
</evidence>
<comment type="caution">
    <text evidence="2">The sequence shown here is derived from an EMBL/GenBank/DDBJ whole genome shotgun (WGS) entry which is preliminary data.</text>
</comment>
<organism evidence="2 3">
    <name type="scientific">Apatococcus lobatus</name>
    <dbReference type="NCBI Taxonomy" id="904363"/>
    <lineage>
        <taxon>Eukaryota</taxon>
        <taxon>Viridiplantae</taxon>
        <taxon>Chlorophyta</taxon>
        <taxon>core chlorophytes</taxon>
        <taxon>Trebouxiophyceae</taxon>
        <taxon>Chlorellales</taxon>
        <taxon>Chlorellaceae</taxon>
        <taxon>Apatococcus</taxon>
    </lineage>
</organism>
<accession>A0AAW1RLX2</accession>
<dbReference type="Proteomes" id="UP001438707">
    <property type="component" value="Unassembled WGS sequence"/>
</dbReference>
<sequence length="389" mass="41042">MHLCKGKQTTPTKGGRTPKIIHKWESLDAEVDEIVKRHDMEKCLSATRGPRPLRRIYGTAANPSPVDHEEELYPSIVLGVYAAANLACKALGLSAVFGSSRAGANTQCDLRCLTDTAAGGQRTIIPHEVKLATHTGNGIHYAAAANGKDRDAVRLPLAQVEEGATYAILSTKVRYTFLKRGLGPSELYISRTYNAEEEPVGPILVALAAKALSEPARPLSTYLDTPPDQTLTQPRRSKSATTASAAAQTGNRKPGPEDPDDPRGDTAGKGPASNPTPASVPPSQGRCSQGKRPAASAGQNTHKKQRGLSGLPNAASRASPEQTVPPHQSQSPAAAPARGTRPDTITDSAGGEPACSSALAGVEDAYKMPDYPRHALDIGRAFYHGDGMW</sequence>
<feature type="compositionally biased region" description="Low complexity" evidence="1">
    <location>
        <begin position="325"/>
        <end position="337"/>
    </location>
</feature>
<dbReference type="AlphaFoldDB" id="A0AAW1RLX2"/>
<feature type="region of interest" description="Disordered" evidence="1">
    <location>
        <begin position="218"/>
        <end position="356"/>
    </location>
</feature>
<protein>
    <submittedName>
        <fullName evidence="2">Uncharacterized protein</fullName>
    </submittedName>
</protein>
<feature type="compositionally biased region" description="Polar residues" evidence="1">
    <location>
        <begin position="273"/>
        <end position="287"/>
    </location>
</feature>
<reference evidence="2 3" key="1">
    <citation type="journal article" date="2024" name="Nat. Commun.">
        <title>Phylogenomics reveals the evolutionary origins of lichenization in chlorophyte algae.</title>
        <authorList>
            <person name="Puginier C."/>
            <person name="Libourel C."/>
            <person name="Otte J."/>
            <person name="Skaloud P."/>
            <person name="Haon M."/>
            <person name="Grisel S."/>
            <person name="Petersen M."/>
            <person name="Berrin J.G."/>
            <person name="Delaux P.M."/>
            <person name="Dal Grande F."/>
            <person name="Keller J."/>
        </authorList>
    </citation>
    <scope>NUCLEOTIDE SEQUENCE [LARGE SCALE GENOMIC DNA]</scope>
    <source>
        <strain evidence="2 3">SAG 2145</strain>
    </source>
</reference>
<gene>
    <name evidence="2" type="ORF">WJX74_007146</name>
</gene>
<name>A0AAW1RLX2_9CHLO</name>
<dbReference type="EMBL" id="JALJOS010000009">
    <property type="protein sequence ID" value="KAK9834668.1"/>
    <property type="molecule type" value="Genomic_DNA"/>
</dbReference>
<proteinExistence type="predicted"/>